<dbReference type="PANTHER" id="PTHR13696:SF52">
    <property type="entry name" value="PARA FAMILY PROTEIN CT_582"/>
    <property type="match status" value="1"/>
</dbReference>
<dbReference type="AlphaFoldDB" id="A0A1N6QCB0"/>
<dbReference type="Pfam" id="PF10945">
    <property type="entry name" value="CBP_BcsR"/>
    <property type="match status" value="1"/>
</dbReference>
<dbReference type="Proteomes" id="UP000185841">
    <property type="component" value="Unassembled WGS sequence"/>
</dbReference>
<dbReference type="InterPro" id="IPR024487">
    <property type="entry name" value="CBP_BcsR"/>
</dbReference>
<proteinExistence type="predicted"/>
<protein>
    <submittedName>
        <fullName evidence="1">Cellulose synthase operon protein YhjQ</fullName>
    </submittedName>
</protein>
<accession>A0A1N6QCB0</accession>
<dbReference type="Pfam" id="PF06564">
    <property type="entry name" value="CBP_BcsQ"/>
    <property type="match status" value="1"/>
</dbReference>
<dbReference type="NCBIfam" id="NF040718">
    <property type="entry name" value="BcsP_of_Ic"/>
    <property type="match status" value="1"/>
</dbReference>
<dbReference type="InterPro" id="IPR027417">
    <property type="entry name" value="P-loop_NTPase"/>
</dbReference>
<evidence type="ECO:0000313" key="2">
    <source>
        <dbReference type="Proteomes" id="UP000185841"/>
    </source>
</evidence>
<dbReference type="SUPFAM" id="SSF52540">
    <property type="entry name" value="P-loop containing nucleoside triphosphate hydrolases"/>
    <property type="match status" value="1"/>
</dbReference>
<reference evidence="1 2" key="1">
    <citation type="submission" date="2017-01" db="EMBL/GenBank/DDBJ databases">
        <authorList>
            <person name="Mah S.A."/>
            <person name="Swanson W.J."/>
            <person name="Moy G.W."/>
            <person name="Vacquier V.D."/>
        </authorList>
    </citation>
    <scope>NUCLEOTIDE SEQUENCE [LARGE SCALE GENOMIC DNA]</scope>
    <source>
        <strain evidence="1 2">RU36E</strain>
    </source>
</reference>
<dbReference type="PANTHER" id="PTHR13696">
    <property type="entry name" value="P-LOOP CONTAINING NUCLEOSIDE TRIPHOSPHATE HYDROLASE"/>
    <property type="match status" value="1"/>
</dbReference>
<name>A0A1N6QCB0_AQUAC</name>
<dbReference type="CDD" id="cd02042">
    <property type="entry name" value="ParAB_family"/>
    <property type="match status" value="1"/>
</dbReference>
<dbReference type="InterPro" id="IPR017746">
    <property type="entry name" value="Cellulose_synthase_operon_BcsQ"/>
</dbReference>
<evidence type="ECO:0000313" key="1">
    <source>
        <dbReference type="EMBL" id="SIQ14056.1"/>
    </source>
</evidence>
<dbReference type="InterPro" id="IPR050678">
    <property type="entry name" value="DNA_Partitioning_ATPase"/>
</dbReference>
<sequence>MSTSSDISSLFKLFGGRADQYQEISKESSDTASQRRWPVLAGGEPAAAAPVMPQVQAPVEPVAEPVQAPVQASAPVEAPAEPEAVSAWSAAGLRSLLAKLGQEARVQVEAPVEPVVAAPKLDHIRILAVVSAKGGVGKSTLAANLAAALQRAGRPVLALDLDPQNALHHHFLSADEQQALGQRGIAHFDHDWREQGMSSAEGVFVLPHGLVEEAQRRDFEAQLHDDPQWLARRLSDLQLAEGALVIIDTPPGPSIYLQQALSVANLALVVSLADAASYTALPMIDGLIKTHTAGRKSFVGTSYLINQVDHSRQLSRDITQIMQGLLGQQVVGTVHRDQSITEALAYNRNVLDYDPQGRGCHDILNCAQALVERLGSTARVEQSA</sequence>
<gene>
    <name evidence="1" type="ORF">SAMN05878282_102359</name>
</gene>
<dbReference type="RefSeq" id="WP_083690822.1">
    <property type="nucleotide sequence ID" value="NZ_FTMP01000002.1"/>
</dbReference>
<organism evidence="1 2">
    <name type="scientific">Aquipseudomonas alcaligenes</name>
    <name type="common">Pseudomonas alcaligenes</name>
    <dbReference type="NCBI Taxonomy" id="43263"/>
    <lineage>
        <taxon>Bacteria</taxon>
        <taxon>Pseudomonadati</taxon>
        <taxon>Pseudomonadota</taxon>
        <taxon>Gammaproteobacteria</taxon>
        <taxon>Pseudomonadales</taxon>
        <taxon>Pseudomonadaceae</taxon>
        <taxon>Aquipseudomonas</taxon>
    </lineage>
</organism>
<dbReference type="EMBL" id="FTMP01000002">
    <property type="protein sequence ID" value="SIQ14056.1"/>
    <property type="molecule type" value="Genomic_DNA"/>
</dbReference>
<dbReference type="Gene3D" id="3.40.50.300">
    <property type="entry name" value="P-loop containing nucleotide triphosphate hydrolases"/>
    <property type="match status" value="1"/>
</dbReference>
<dbReference type="NCBIfam" id="TIGR03371">
    <property type="entry name" value="cellulose_yhjQ"/>
    <property type="match status" value="1"/>
</dbReference>